<dbReference type="PRINTS" id="PR00344">
    <property type="entry name" value="BCTRLSENSOR"/>
</dbReference>
<dbReference type="SMART" id="SM00387">
    <property type="entry name" value="HATPase_c"/>
    <property type="match status" value="1"/>
</dbReference>
<accession>A0A1I5SWX9</accession>
<dbReference type="InterPro" id="IPR000014">
    <property type="entry name" value="PAS"/>
</dbReference>
<dbReference type="OrthoDB" id="890870at2"/>
<dbReference type="InterPro" id="IPR052162">
    <property type="entry name" value="Sensor_kinase/Photoreceptor"/>
</dbReference>
<dbReference type="InterPro" id="IPR001610">
    <property type="entry name" value="PAC"/>
</dbReference>
<dbReference type="EC" id="2.7.13.3" evidence="2"/>
<dbReference type="InterPro" id="IPR035965">
    <property type="entry name" value="PAS-like_dom_sf"/>
</dbReference>
<keyword evidence="3" id="KW-0597">Phosphoprotein</keyword>
<dbReference type="InterPro" id="IPR013767">
    <property type="entry name" value="PAS_fold"/>
</dbReference>
<evidence type="ECO:0000256" key="5">
    <source>
        <dbReference type="ARBA" id="ARBA00022777"/>
    </source>
</evidence>
<comment type="catalytic activity">
    <reaction evidence="1">
        <text>ATP + protein L-histidine = ADP + protein N-phospho-L-histidine.</text>
        <dbReference type="EC" id="2.7.13.3"/>
    </reaction>
</comment>
<dbReference type="Pfam" id="PF02518">
    <property type="entry name" value="HATPase_c"/>
    <property type="match status" value="1"/>
</dbReference>
<keyword evidence="9" id="KW-1185">Reference proteome</keyword>
<dbReference type="Proteomes" id="UP000199029">
    <property type="component" value="Unassembled WGS sequence"/>
</dbReference>
<dbReference type="GO" id="GO:0006355">
    <property type="term" value="P:regulation of DNA-templated transcription"/>
    <property type="evidence" value="ECO:0007669"/>
    <property type="project" value="InterPro"/>
</dbReference>
<dbReference type="Gene3D" id="3.30.450.20">
    <property type="entry name" value="PAS domain"/>
    <property type="match status" value="2"/>
</dbReference>
<proteinExistence type="predicted"/>
<keyword evidence="5" id="KW-0418">Kinase</keyword>
<dbReference type="InterPro" id="IPR036890">
    <property type="entry name" value="HATPase_C_sf"/>
</dbReference>
<dbReference type="SMART" id="SM00086">
    <property type="entry name" value="PAC"/>
    <property type="match status" value="2"/>
</dbReference>
<evidence type="ECO:0000256" key="4">
    <source>
        <dbReference type="ARBA" id="ARBA00022679"/>
    </source>
</evidence>
<evidence type="ECO:0000259" key="7">
    <source>
        <dbReference type="PROSITE" id="PS50113"/>
    </source>
</evidence>
<dbReference type="Pfam" id="PF08447">
    <property type="entry name" value="PAS_3"/>
    <property type="match status" value="1"/>
</dbReference>
<dbReference type="InterPro" id="IPR013655">
    <property type="entry name" value="PAS_fold_3"/>
</dbReference>
<evidence type="ECO:0000256" key="2">
    <source>
        <dbReference type="ARBA" id="ARBA00012438"/>
    </source>
</evidence>
<dbReference type="CDD" id="cd00130">
    <property type="entry name" value="PAS"/>
    <property type="match status" value="1"/>
</dbReference>
<keyword evidence="4" id="KW-0808">Transferase</keyword>
<feature type="domain" description="PAC" evidence="7">
    <location>
        <begin position="96"/>
        <end position="148"/>
    </location>
</feature>
<dbReference type="InterPro" id="IPR003594">
    <property type="entry name" value="HATPase_dom"/>
</dbReference>
<dbReference type="AlphaFoldDB" id="A0A1I5SWX9"/>
<dbReference type="Pfam" id="PF00989">
    <property type="entry name" value="PAS"/>
    <property type="match status" value="1"/>
</dbReference>
<protein>
    <recommendedName>
        <fullName evidence="2">histidine kinase</fullName>
        <ecNumber evidence="2">2.7.13.3</ecNumber>
    </recommendedName>
</protein>
<dbReference type="Gene3D" id="3.30.565.10">
    <property type="entry name" value="Histidine kinase-like ATPase, C-terminal domain"/>
    <property type="match status" value="1"/>
</dbReference>
<dbReference type="PROSITE" id="PS50109">
    <property type="entry name" value="HIS_KIN"/>
    <property type="match status" value="1"/>
</dbReference>
<dbReference type="RefSeq" id="WP_092668161.1">
    <property type="nucleotide sequence ID" value="NZ_FOXS01000001.1"/>
</dbReference>
<dbReference type="PANTHER" id="PTHR43304:SF1">
    <property type="entry name" value="PAC DOMAIN-CONTAINING PROTEIN"/>
    <property type="match status" value="1"/>
</dbReference>
<dbReference type="GO" id="GO:0004673">
    <property type="term" value="F:protein histidine kinase activity"/>
    <property type="evidence" value="ECO:0007669"/>
    <property type="project" value="UniProtKB-EC"/>
</dbReference>
<dbReference type="STRING" id="1227077.SAMN04515668_0224"/>
<reference evidence="9" key="1">
    <citation type="submission" date="2016-10" db="EMBL/GenBank/DDBJ databases">
        <authorList>
            <person name="Varghese N."/>
            <person name="Submissions S."/>
        </authorList>
    </citation>
    <scope>NUCLEOTIDE SEQUENCE [LARGE SCALE GENOMIC DNA]</scope>
    <source>
        <strain evidence="9">OR362-8,ATCC BAA-1266,JCM 13504</strain>
    </source>
</reference>
<evidence type="ECO:0000313" key="9">
    <source>
        <dbReference type="Proteomes" id="UP000199029"/>
    </source>
</evidence>
<dbReference type="InterPro" id="IPR004358">
    <property type="entry name" value="Sig_transdc_His_kin-like_C"/>
</dbReference>
<dbReference type="EMBL" id="FOXS01000001">
    <property type="protein sequence ID" value="SFP75151.1"/>
    <property type="molecule type" value="Genomic_DNA"/>
</dbReference>
<evidence type="ECO:0000259" key="6">
    <source>
        <dbReference type="PROSITE" id="PS50109"/>
    </source>
</evidence>
<gene>
    <name evidence="8" type="ORF">SAMN04515668_0224</name>
</gene>
<evidence type="ECO:0000313" key="8">
    <source>
        <dbReference type="EMBL" id="SFP75151.1"/>
    </source>
</evidence>
<evidence type="ECO:0000256" key="1">
    <source>
        <dbReference type="ARBA" id="ARBA00000085"/>
    </source>
</evidence>
<organism evidence="8 9">
    <name type="scientific">Hymenobacter arizonensis</name>
    <name type="common">Siccationidurans arizonensis</name>
    <dbReference type="NCBI Taxonomy" id="1227077"/>
    <lineage>
        <taxon>Bacteria</taxon>
        <taxon>Pseudomonadati</taxon>
        <taxon>Bacteroidota</taxon>
        <taxon>Cytophagia</taxon>
        <taxon>Cytophagales</taxon>
        <taxon>Hymenobacteraceae</taxon>
        <taxon>Hymenobacter</taxon>
    </lineage>
</organism>
<dbReference type="PROSITE" id="PS50113">
    <property type="entry name" value="PAC"/>
    <property type="match status" value="1"/>
</dbReference>
<dbReference type="SUPFAM" id="SSF55785">
    <property type="entry name" value="PYP-like sensor domain (PAS domain)"/>
    <property type="match status" value="2"/>
</dbReference>
<dbReference type="SUPFAM" id="SSF55874">
    <property type="entry name" value="ATPase domain of HSP90 chaperone/DNA topoisomerase II/histidine kinase"/>
    <property type="match status" value="1"/>
</dbReference>
<dbReference type="InterPro" id="IPR005467">
    <property type="entry name" value="His_kinase_dom"/>
</dbReference>
<dbReference type="PANTHER" id="PTHR43304">
    <property type="entry name" value="PHYTOCHROME-LIKE PROTEIN CPH1"/>
    <property type="match status" value="1"/>
</dbReference>
<dbReference type="InterPro" id="IPR000700">
    <property type="entry name" value="PAS-assoc_C"/>
</dbReference>
<dbReference type="NCBIfam" id="TIGR00229">
    <property type="entry name" value="sensory_box"/>
    <property type="match status" value="1"/>
</dbReference>
<sequence length="511" mass="57365">MRTPDYLQAELLDLAVADATLFNFLHGTVLDGLWYWDLQAPENGWVNSKLWLTLGHDAQHLPPEPNAWQAALLPADFATMQQVVAAKAADAACHTFSQVLRFHRLDGSEVWMDCRALLLRNEAGTATRLVGALLNITREVEKEAYAVEIANHYSTILSNQSVYIIKTDAAGNYTYVNDLFYERFGYDAQIIGTSSLNSIIEEDRPKCLDVVAQCFVEPEVPHQVILRKPYNNGPVKSNHWEFKGLVDEQGQVTEILCVGYDVTLLTENLQKSQHLLEVTKQQNLRLQNFAYIISHNIRSHSANLTSLAKLLDGNGNADQKAIFLQMLNTSTAKLAETIANLNDIVTINTQGAIAKEPRLLKEEIIKTLDALNVQIRQHQIRVEVDVPADLLVPVVPAYLDSILLNLLSNAVKYRATERPAFIRLYTYQEPGFIVLAVQDNGLGIDLNRNRNKVFGMYKTFHNNDDARGMGLFISKNQVEAMQGRIEIESQTDVGSTFKVFFSTNVDVDLYS</sequence>
<evidence type="ECO:0000256" key="3">
    <source>
        <dbReference type="ARBA" id="ARBA00022553"/>
    </source>
</evidence>
<name>A0A1I5SWX9_HYMAR</name>
<feature type="domain" description="Histidine kinase" evidence="6">
    <location>
        <begin position="292"/>
        <end position="505"/>
    </location>
</feature>